<dbReference type="AlphaFoldDB" id="A0AAW2FLK2"/>
<proteinExistence type="predicted"/>
<feature type="region of interest" description="Disordered" evidence="1">
    <location>
        <begin position="151"/>
        <end position="203"/>
    </location>
</feature>
<gene>
    <name evidence="2" type="ORF">PUN28_010542</name>
</gene>
<name>A0AAW2FLK2_9HYME</name>
<protein>
    <submittedName>
        <fullName evidence="2">Uncharacterized protein</fullName>
    </submittedName>
</protein>
<comment type="caution">
    <text evidence="2">The sequence shown here is derived from an EMBL/GenBank/DDBJ whole genome shotgun (WGS) entry which is preliminary data.</text>
</comment>
<dbReference type="EMBL" id="JADYXP020000010">
    <property type="protein sequence ID" value="KAL0115042.1"/>
    <property type="molecule type" value="Genomic_DNA"/>
</dbReference>
<keyword evidence="3" id="KW-1185">Reference proteome</keyword>
<evidence type="ECO:0000313" key="3">
    <source>
        <dbReference type="Proteomes" id="UP001430953"/>
    </source>
</evidence>
<evidence type="ECO:0000313" key="2">
    <source>
        <dbReference type="EMBL" id="KAL0115042.1"/>
    </source>
</evidence>
<reference evidence="2 3" key="1">
    <citation type="submission" date="2023-03" db="EMBL/GenBank/DDBJ databases">
        <title>High recombination rates correlate with genetic variation in Cardiocondyla obscurior ants.</title>
        <authorList>
            <person name="Errbii M."/>
        </authorList>
    </citation>
    <scope>NUCLEOTIDE SEQUENCE [LARGE SCALE GENOMIC DNA]</scope>
    <source>
        <strain evidence="2">Alpha-2009</strain>
        <tissue evidence="2">Whole body</tissue>
    </source>
</reference>
<accession>A0AAW2FLK2</accession>
<sequence length="203" mass="24001">MRTRAYARECVKIARSVDPKNLMRRRRDISFRSLSFSFFLFISFFLSYSSGKPHSEEQQKPTGKSYFFLYEDILRGAQKHLPTLGNPFRVIPDSARVNGITRPFKGRKSNYRPRSLMTKFQTELEMDEGTVLREDVDCRREYRKKECQKRINKTKEKKIKTAARSARKNQENATSEDENKEKTKNKKKKNKRKKKTGKQDGKD</sequence>
<feature type="compositionally biased region" description="Basic residues" evidence="1">
    <location>
        <begin position="151"/>
        <end position="167"/>
    </location>
</feature>
<organism evidence="2 3">
    <name type="scientific">Cardiocondyla obscurior</name>
    <dbReference type="NCBI Taxonomy" id="286306"/>
    <lineage>
        <taxon>Eukaryota</taxon>
        <taxon>Metazoa</taxon>
        <taxon>Ecdysozoa</taxon>
        <taxon>Arthropoda</taxon>
        <taxon>Hexapoda</taxon>
        <taxon>Insecta</taxon>
        <taxon>Pterygota</taxon>
        <taxon>Neoptera</taxon>
        <taxon>Endopterygota</taxon>
        <taxon>Hymenoptera</taxon>
        <taxon>Apocrita</taxon>
        <taxon>Aculeata</taxon>
        <taxon>Formicoidea</taxon>
        <taxon>Formicidae</taxon>
        <taxon>Myrmicinae</taxon>
        <taxon>Cardiocondyla</taxon>
    </lineage>
</organism>
<dbReference type="Proteomes" id="UP001430953">
    <property type="component" value="Unassembled WGS sequence"/>
</dbReference>
<feature type="compositionally biased region" description="Basic residues" evidence="1">
    <location>
        <begin position="183"/>
        <end position="196"/>
    </location>
</feature>
<evidence type="ECO:0000256" key="1">
    <source>
        <dbReference type="SAM" id="MobiDB-lite"/>
    </source>
</evidence>